<evidence type="ECO:0000313" key="6">
    <source>
        <dbReference type="EMBL" id="WMS20495.1"/>
    </source>
</evidence>
<name>A0A2I1TJ06_VEIPA</name>
<dbReference type="PANTHER" id="PTHR30508">
    <property type="entry name" value="FES CLUSTER ASSEMBLY PROTEIN SUF"/>
    <property type="match status" value="1"/>
</dbReference>
<reference evidence="5 7" key="5">
    <citation type="submission" date="2024-04" db="EMBL/GenBank/DDBJ databases">
        <title>Na.</title>
        <authorList>
            <person name="Choi B."/>
        </authorList>
    </citation>
    <scope>NUCLEOTIDE SEQUENCE [LARGE SCALE GENOMIC DNA]</scope>
    <source>
        <strain evidence="5 7">UMB0138</strain>
    </source>
</reference>
<dbReference type="RefSeq" id="WP_004696034.1">
    <property type="nucleotide sequence ID" value="NZ_AP031417.1"/>
</dbReference>
<dbReference type="Pfam" id="PF01458">
    <property type="entry name" value="SUFBD_core"/>
    <property type="match status" value="1"/>
</dbReference>
<evidence type="ECO:0000259" key="2">
    <source>
        <dbReference type="Pfam" id="PF01458"/>
    </source>
</evidence>
<evidence type="ECO:0000259" key="3">
    <source>
        <dbReference type="Pfam" id="PF19295"/>
    </source>
</evidence>
<dbReference type="NCBIfam" id="TIGR01980">
    <property type="entry name" value="sufB"/>
    <property type="match status" value="1"/>
</dbReference>
<dbReference type="InterPro" id="IPR045595">
    <property type="entry name" value="SufBD_N"/>
</dbReference>
<dbReference type="AlphaFoldDB" id="A0A2I1TJ06"/>
<dbReference type="SUPFAM" id="SSF101960">
    <property type="entry name" value="Stabilizer of iron transporter SufD"/>
    <property type="match status" value="1"/>
</dbReference>
<dbReference type="GeneID" id="69653583"/>
<dbReference type="EMBL" id="PKMC02000004">
    <property type="protein sequence ID" value="MEO9177469.1"/>
    <property type="molecule type" value="Genomic_DNA"/>
</dbReference>
<accession>A0A2I1TJ06</accession>
<dbReference type="InterPro" id="IPR010231">
    <property type="entry name" value="SUF_FeS_clus_asmbl_SufB"/>
</dbReference>
<dbReference type="Proteomes" id="UP000234197">
    <property type="component" value="Unassembled WGS sequence"/>
</dbReference>
<reference evidence="4" key="3">
    <citation type="submission" date="2021-02" db="EMBL/GenBank/DDBJ databases">
        <title>Infant gut strain persistence is associated with maternal origin, phylogeny, and functional potential including surface adhesion and iron acquisition.</title>
        <authorList>
            <person name="Lou Y.C."/>
        </authorList>
    </citation>
    <scope>NUCLEOTIDE SEQUENCE</scope>
    <source>
        <strain evidence="4">L3_108_031G1_dasL3_108_031G1_concoct_20</strain>
    </source>
</reference>
<reference evidence="5" key="2">
    <citation type="submission" date="2017-12" db="EMBL/GenBank/DDBJ databases">
        <authorList>
            <person name="Thomas-White K."/>
            <person name="Wolfe A.J."/>
        </authorList>
    </citation>
    <scope>NUCLEOTIDE SEQUENCE</scope>
    <source>
        <strain evidence="5">UMB0138</strain>
    </source>
</reference>
<organism evidence="4 8">
    <name type="scientific">Veillonella parvula</name>
    <name type="common">Staphylococcus parvulus</name>
    <dbReference type="NCBI Taxonomy" id="29466"/>
    <lineage>
        <taxon>Bacteria</taxon>
        <taxon>Bacillati</taxon>
        <taxon>Bacillota</taxon>
        <taxon>Negativicutes</taxon>
        <taxon>Veillonellales</taxon>
        <taxon>Veillonellaceae</taxon>
        <taxon>Veillonella</taxon>
    </lineage>
</organism>
<dbReference type="EMBL" id="CP133463">
    <property type="protein sequence ID" value="WMS20495.1"/>
    <property type="molecule type" value="Genomic_DNA"/>
</dbReference>
<comment type="similarity">
    <text evidence="1">Belongs to the iron-sulfur cluster assembly SufBD family.</text>
</comment>
<dbReference type="InterPro" id="IPR055346">
    <property type="entry name" value="Fe-S_cluster_assembly_SufBD"/>
</dbReference>
<evidence type="ECO:0000313" key="4">
    <source>
        <dbReference type="EMBL" id="MBS4892427.1"/>
    </source>
</evidence>
<feature type="domain" description="SUF system FeS cluster assembly SufBD N-terminal" evidence="3">
    <location>
        <begin position="46"/>
        <end position="203"/>
    </location>
</feature>
<dbReference type="InterPro" id="IPR000825">
    <property type="entry name" value="SUF_FeS_clus_asmbl_SufBD_core"/>
</dbReference>
<proteinExistence type="inferred from homology"/>
<dbReference type="GO" id="GO:0016226">
    <property type="term" value="P:iron-sulfur cluster assembly"/>
    <property type="evidence" value="ECO:0007669"/>
    <property type="project" value="InterPro"/>
</dbReference>
<dbReference type="Pfam" id="PF19295">
    <property type="entry name" value="SufBD_N"/>
    <property type="match status" value="1"/>
</dbReference>
<evidence type="ECO:0000256" key="1">
    <source>
        <dbReference type="ARBA" id="ARBA00043967"/>
    </source>
</evidence>
<dbReference type="Proteomes" id="UP000778864">
    <property type="component" value="Unassembled WGS sequence"/>
</dbReference>
<keyword evidence="7" id="KW-1185">Reference proteome</keyword>
<dbReference type="InterPro" id="IPR037284">
    <property type="entry name" value="SUF_FeS_clus_asmbl_SufBD_sf"/>
</dbReference>
<sequence>MEERKKTQVADMDRGVYDIKNEFEYSYISDAGLTEDIIREIWSNKNEPEWMLDFRLKSLEIYNRMGIPNWIPDISGLDMANIHTYVKPKVDMKENWDEVPEEIKSTFDRLGIPEAEKTSLAGVGAQYDSEVVYHSIQEDLVKQGVIYTDIETALHEHEEIVKKYWMTLIPPTDHKWAALHGAVWSGGSFVYVPAGVQVEIPLQSYFRLNAPGAGQFEHTMIIVEEGAKLHFIEGCSAPKYDVSNLHAGAVELFVKDNATLRYSTIENWSKNMYNLNTKRCVVGKNGTIEWVSGSFGSKVSCLYPMSILNGEGAHAEFTGVTFAGEGQFLDTGCKVVHNAPYTTSNVNSKSISKSGGAAIYRGLLKIGPKAEHSKATVSCESLMLDAESQSDTIPAIIVENDNVDLGHEAKIGRISDEAIFYLMTRGISEEEARAMLVRGFVEPISKELPLEYAVEMNNLINLELEGSIG</sequence>
<dbReference type="EMBL" id="JAGZMU010000001">
    <property type="protein sequence ID" value="MBS4892427.1"/>
    <property type="molecule type" value="Genomic_DNA"/>
</dbReference>
<dbReference type="OMA" id="YYSAPKQ"/>
<reference evidence="6" key="4">
    <citation type="submission" date="2023-08" db="EMBL/GenBank/DDBJ databases">
        <title>Veillonella_parvula_DSM 2007_complete_genome_hifiasm_Zymo_Research_D6332.</title>
        <authorList>
            <person name="Damerum A."/>
        </authorList>
    </citation>
    <scope>NUCLEOTIDE SEQUENCE</scope>
    <source>
        <strain evidence="6">DSM 2007</strain>
    </source>
</reference>
<dbReference type="Proteomes" id="UP001228955">
    <property type="component" value="Chromosome"/>
</dbReference>
<feature type="domain" description="SUF system FeS cluster assembly SufBD core" evidence="2">
    <location>
        <begin position="206"/>
        <end position="440"/>
    </location>
</feature>
<reference evidence="7" key="1">
    <citation type="submission" date="2017-12" db="EMBL/GenBank/DDBJ databases">
        <title>Phylogenetic diversity of female urinary microbiome.</title>
        <authorList>
            <person name="Thomas-White K."/>
            <person name="Wolfe A.J."/>
        </authorList>
    </citation>
    <scope>NUCLEOTIDE SEQUENCE [LARGE SCALE GENOMIC DNA]</scope>
    <source>
        <strain evidence="7">UMB0138</strain>
    </source>
</reference>
<evidence type="ECO:0000313" key="7">
    <source>
        <dbReference type="Proteomes" id="UP000234197"/>
    </source>
</evidence>
<evidence type="ECO:0000313" key="8">
    <source>
        <dbReference type="Proteomes" id="UP000778864"/>
    </source>
</evidence>
<protein>
    <submittedName>
        <fullName evidence="4">Fe-S cluster assembly protein SufB</fullName>
    </submittedName>
</protein>
<evidence type="ECO:0000313" key="5">
    <source>
        <dbReference type="EMBL" id="MEO9177469.1"/>
    </source>
</evidence>
<gene>
    <name evidence="4" type="primary">sufB</name>
    <name evidence="5" type="ORF">CYJ21_000720</name>
    <name evidence="4" type="ORF">KHZ90_01450</name>
    <name evidence="6" type="ORF">RDV51_03915</name>
</gene>
<dbReference type="PANTHER" id="PTHR30508:SF1">
    <property type="entry name" value="UPF0051 PROTEIN ABCI8, CHLOROPLASTIC-RELATED"/>
    <property type="match status" value="1"/>
</dbReference>